<name>A0A8C4Q533_EPTBU</name>
<evidence type="ECO:0000313" key="3">
    <source>
        <dbReference type="Ensembl" id="ENSEBUP00000010165.1"/>
    </source>
</evidence>
<feature type="domain" description="Coiled-coil SMC6 And NSE5 INteracting (CANIN)" evidence="2">
    <location>
        <begin position="158"/>
        <end position="487"/>
    </location>
</feature>
<reference evidence="3" key="2">
    <citation type="submission" date="2025-09" db="UniProtKB">
        <authorList>
            <consortium name="Ensembl"/>
        </authorList>
    </citation>
    <scope>IDENTIFICATION</scope>
</reference>
<dbReference type="Pfam" id="PF14816">
    <property type="entry name" value="CANIN"/>
    <property type="match status" value="1"/>
</dbReference>
<dbReference type="InterPro" id="IPR044276">
    <property type="entry name" value="CANIN_dom"/>
</dbReference>
<dbReference type="PANTHER" id="PTHR16046:SF9">
    <property type="entry name" value="SMC5-SMC6 COMPLEX LOCALIZATION FACTOR PROTEIN 2"/>
    <property type="match status" value="1"/>
</dbReference>
<evidence type="ECO:0000256" key="1">
    <source>
        <dbReference type="ARBA" id="ARBA00010311"/>
    </source>
</evidence>
<comment type="similarity">
    <text evidence="1">Belongs to the FAM178 family.</text>
</comment>
<dbReference type="InterPro" id="IPR026161">
    <property type="entry name" value="FAM178"/>
</dbReference>
<proteinExistence type="inferred from homology"/>
<reference evidence="3" key="1">
    <citation type="submission" date="2025-08" db="UniProtKB">
        <authorList>
            <consortium name="Ensembl"/>
        </authorList>
    </citation>
    <scope>IDENTIFICATION</scope>
</reference>
<dbReference type="AlphaFoldDB" id="A0A8C4Q533"/>
<dbReference type="PANTHER" id="PTHR16046">
    <property type="entry name" value="SMC5-SMC6 COMPLEX LOCALIZATION FACTOR 2"/>
    <property type="match status" value="1"/>
</dbReference>
<evidence type="ECO:0000313" key="4">
    <source>
        <dbReference type="Proteomes" id="UP000694388"/>
    </source>
</evidence>
<protein>
    <recommendedName>
        <fullName evidence="2">Coiled-coil SMC6 And NSE5 INteracting (CANIN) domain-containing protein</fullName>
    </recommendedName>
</protein>
<dbReference type="Proteomes" id="UP000694388">
    <property type="component" value="Unplaced"/>
</dbReference>
<organism evidence="3 4">
    <name type="scientific">Eptatretus burgeri</name>
    <name type="common">Inshore hagfish</name>
    <dbReference type="NCBI Taxonomy" id="7764"/>
    <lineage>
        <taxon>Eukaryota</taxon>
        <taxon>Metazoa</taxon>
        <taxon>Chordata</taxon>
        <taxon>Craniata</taxon>
        <taxon>Vertebrata</taxon>
        <taxon>Cyclostomata</taxon>
        <taxon>Myxini</taxon>
        <taxon>Myxiniformes</taxon>
        <taxon>Myxinidae</taxon>
        <taxon>Eptatretinae</taxon>
        <taxon>Eptatretus</taxon>
    </lineage>
</organism>
<evidence type="ECO:0000259" key="2">
    <source>
        <dbReference type="Pfam" id="PF14816"/>
    </source>
</evidence>
<dbReference type="Ensembl" id="ENSEBUT00000010706.1">
    <property type="protein sequence ID" value="ENSEBUP00000010165.1"/>
    <property type="gene ID" value="ENSEBUG00000006527.1"/>
</dbReference>
<sequence>MTHILLEEMALINCAEKKRKKLYHGNSTDCSTMDILCTNEVLLTGKKLTDTMAELDESFEAIEASGCDVGSSSKQVQDDDDQDDEVDEEEEKEYAAIKYLLHMGGSSTVNRSTVIASPSAQSPCSTFGSTEITTSSKVRPWLQVRGDLQRILASRVRSAELSNEEDGTLKKQLQLVEENAKQEKTGVEEFEDGLMIQESRRMFGEGLIFKDIPDWCPGEEVLNPRAWMLPELDPELLQVSETLRLVLELHIVPDQWPNETVVTKQDHRFHGNPCIWELLFRIMATSAHKDTCRQAFQTLCGLNCYARCLWPFPQWVPTFFQLIRTLVTLGATPASLFPAVGFHPVFPTDLHRLDILADQHGVSSPGKNICNPPGLYFLAQYLTLCIHHEINVFSKREHVLLVALCARLMLQRGMDLETLCALRQLLSLLLTKFDSWLSKCSELAGCLSHLSDNHHNLLELVLSLPCQAPRDRELQVLTGLGVISRLLLGDKSTVPSKFKLSLLVPLLSKMRPSALQHLIQSTSNEETNVFEPYLMKLLEYLQFFVLEDIHHPHFLYRSKLKMLISSMKCRWRETLDSMALSQGKIYNFFTTAKK</sequence>
<dbReference type="GeneTree" id="ENSGT00530000064017"/>
<accession>A0A8C4Q533</accession>
<keyword evidence="4" id="KW-1185">Reference proteome</keyword>